<evidence type="ECO:0000256" key="7">
    <source>
        <dbReference type="SAM" id="Phobius"/>
    </source>
</evidence>
<sequence length="252" mass="27026">MIWLGAGVLGLVLLLFSLNSLAKAPPDRVARAALLTLLTVLGLFGGLLLITGKFLVALPVLASAAAGLFKLAALLRLFGARASWNRPRASQNTNKSADGSMDEEASSPGSDVTSLWLSMHLDHESGEIEGTVLDGPYQGVKLSALSFDDLIRLLHDLYDHDPEGSRLLEAYLDRNHGPSWRRAKAHEAGKSDAAGTISLDEARTILGVPADASPQDIQAAYHRLMKKVHPDQGGSAYFAAKLNEAKDRLLRD</sequence>
<dbReference type="Gene3D" id="1.10.287.110">
    <property type="entry name" value="DnaJ domain"/>
    <property type="match status" value="1"/>
</dbReference>
<organism evidence="9 10">
    <name type="scientific">Iodidimonas nitroreducens</name>
    <dbReference type="NCBI Taxonomy" id="1236968"/>
    <lineage>
        <taxon>Bacteria</taxon>
        <taxon>Pseudomonadati</taxon>
        <taxon>Pseudomonadota</taxon>
        <taxon>Alphaproteobacteria</taxon>
        <taxon>Iodidimonadales</taxon>
        <taxon>Iodidimonadaceae</taxon>
        <taxon>Iodidimonas</taxon>
    </lineage>
</organism>
<dbReference type="PANTHER" id="PTHR12763">
    <property type="match status" value="1"/>
</dbReference>
<dbReference type="EMBL" id="BKCN01000003">
    <property type="protein sequence ID" value="GER03284.1"/>
    <property type="molecule type" value="Genomic_DNA"/>
</dbReference>
<evidence type="ECO:0000259" key="8">
    <source>
        <dbReference type="PROSITE" id="PS50076"/>
    </source>
</evidence>
<reference evidence="9 10" key="1">
    <citation type="submission" date="2019-09" db="EMBL/GenBank/DDBJ databases">
        <title>NBRP : Genome information of microbial organism related human and environment.</title>
        <authorList>
            <person name="Hattori M."/>
            <person name="Oshima K."/>
            <person name="Inaba H."/>
            <person name="Suda W."/>
            <person name="Sakamoto M."/>
            <person name="Iino T."/>
            <person name="Kitahara M."/>
            <person name="Oshida Y."/>
            <person name="Iida T."/>
            <person name="Kudo T."/>
            <person name="Itoh T."/>
            <person name="Ohkuma M."/>
        </authorList>
    </citation>
    <scope>NUCLEOTIDE SEQUENCE [LARGE SCALE GENOMIC DNA]</scope>
    <source>
        <strain evidence="9 10">Q-1</strain>
    </source>
</reference>
<feature type="transmembrane region" description="Helical" evidence="7">
    <location>
        <begin position="57"/>
        <end position="78"/>
    </location>
</feature>
<feature type="transmembrane region" description="Helical" evidence="7">
    <location>
        <begin position="32"/>
        <end position="50"/>
    </location>
</feature>
<feature type="region of interest" description="Disordered" evidence="6">
    <location>
        <begin position="87"/>
        <end position="111"/>
    </location>
</feature>
<evidence type="ECO:0000256" key="5">
    <source>
        <dbReference type="ARBA" id="ARBA00038105"/>
    </source>
</evidence>
<dbReference type="AlphaFoldDB" id="A0A5A7N6D6"/>
<evidence type="ECO:0000256" key="4">
    <source>
        <dbReference type="ARBA" id="ARBA00023136"/>
    </source>
</evidence>
<comment type="similarity">
    <text evidence="5">Belongs to the TIM14 family.</text>
</comment>
<comment type="caution">
    <text evidence="9">The sequence shown here is derived from an EMBL/GenBank/DDBJ whole genome shotgun (WGS) entry which is preliminary data.</text>
</comment>
<evidence type="ECO:0000256" key="2">
    <source>
        <dbReference type="ARBA" id="ARBA00022692"/>
    </source>
</evidence>
<dbReference type="InterPro" id="IPR001623">
    <property type="entry name" value="DnaJ_domain"/>
</dbReference>
<dbReference type="Pfam" id="PF03656">
    <property type="entry name" value="Pam16"/>
    <property type="match status" value="1"/>
</dbReference>
<dbReference type="SUPFAM" id="SSF46565">
    <property type="entry name" value="Chaperone J-domain"/>
    <property type="match status" value="1"/>
</dbReference>
<dbReference type="SMART" id="SM00271">
    <property type="entry name" value="DnaJ"/>
    <property type="match status" value="1"/>
</dbReference>
<gene>
    <name evidence="9" type="ORF">JCM17846_09660</name>
</gene>
<evidence type="ECO:0000313" key="9">
    <source>
        <dbReference type="EMBL" id="GER03284.1"/>
    </source>
</evidence>
<evidence type="ECO:0000256" key="6">
    <source>
        <dbReference type="SAM" id="MobiDB-lite"/>
    </source>
</evidence>
<accession>A0A5A7N6D6</accession>
<evidence type="ECO:0000256" key="1">
    <source>
        <dbReference type="ARBA" id="ARBA00004167"/>
    </source>
</evidence>
<dbReference type="RefSeq" id="WP_052371136.1">
    <property type="nucleotide sequence ID" value="NZ_BKCN01000003.1"/>
</dbReference>
<comment type="subcellular location">
    <subcellularLocation>
        <location evidence="1">Membrane</location>
        <topology evidence="1">Single-pass membrane protein</topology>
    </subcellularLocation>
</comment>
<evidence type="ECO:0000256" key="3">
    <source>
        <dbReference type="ARBA" id="ARBA00022989"/>
    </source>
</evidence>
<dbReference type="PROSITE" id="PS50076">
    <property type="entry name" value="DNAJ_2"/>
    <property type="match status" value="1"/>
</dbReference>
<feature type="domain" description="J" evidence="8">
    <location>
        <begin position="201"/>
        <end position="252"/>
    </location>
</feature>
<dbReference type="PANTHER" id="PTHR12763:SF28">
    <property type="entry name" value="GEO10507P1-RELATED"/>
    <property type="match status" value="1"/>
</dbReference>
<keyword evidence="10" id="KW-1185">Reference proteome</keyword>
<protein>
    <recommendedName>
        <fullName evidence="8">J domain-containing protein</fullName>
    </recommendedName>
</protein>
<dbReference type="Proteomes" id="UP000324996">
    <property type="component" value="Unassembled WGS sequence"/>
</dbReference>
<feature type="compositionally biased region" description="Polar residues" evidence="6">
    <location>
        <begin position="88"/>
        <end position="97"/>
    </location>
</feature>
<keyword evidence="2 7" id="KW-0812">Transmembrane</keyword>
<dbReference type="GO" id="GO:0016020">
    <property type="term" value="C:membrane"/>
    <property type="evidence" value="ECO:0007669"/>
    <property type="project" value="UniProtKB-SubCell"/>
</dbReference>
<keyword evidence="3 7" id="KW-1133">Transmembrane helix</keyword>
<name>A0A5A7N6D6_9PROT</name>
<keyword evidence="4 7" id="KW-0472">Membrane</keyword>
<proteinExistence type="inferred from homology"/>
<dbReference type="InterPro" id="IPR036869">
    <property type="entry name" value="J_dom_sf"/>
</dbReference>
<evidence type="ECO:0000313" key="10">
    <source>
        <dbReference type="Proteomes" id="UP000324996"/>
    </source>
</evidence>
<dbReference type="CDD" id="cd06257">
    <property type="entry name" value="DnaJ"/>
    <property type="match status" value="1"/>
</dbReference>